<evidence type="ECO:0000313" key="3">
    <source>
        <dbReference type="Proteomes" id="UP001329915"/>
    </source>
</evidence>
<dbReference type="KEGG" id="dbc:MFMK1_003564"/>
<proteinExistence type="predicted"/>
<dbReference type="EMBL" id="CP121694">
    <property type="protein sequence ID" value="WRO23696.1"/>
    <property type="molecule type" value="Genomic_DNA"/>
</dbReference>
<keyword evidence="3" id="KW-1185">Reference proteome</keyword>
<sequence length="325" mass="37310">MVLGIKQTKSKTQAMINVAEANNLWDLTITKHKGIDRALIWLTYAKDPDLRVIIQQAINKSKKQVKSLENELNKFSILGPKQSRVKMNVSANSELLLDQDIGGYLLLAIQEEIELLFRAFRTSTTNDAIRALFVKFLTEAISDLDNTVKYLKLKGWVESSPLYPNIPNETTEQINAAETFHLWDHLTFRYDNIYQTQFWYELAKDSDLKLLLQKGLQDNLKKQAKKLEDELVKFGIPIPKRPPDAIPTPPRQSITDDYIFRSLFSGIIGAAWLHALALKQCTTNDRIRQIFKDLLVQEINILNKMILYGKTKGFFEVVPQFSPTL</sequence>
<dbReference type="Pfam" id="PF11553">
    <property type="entry name" value="DUF3231"/>
    <property type="match status" value="2"/>
</dbReference>
<accession>A0AAU0URS6</accession>
<dbReference type="AlphaFoldDB" id="A0AAU0URS6"/>
<reference evidence="2 3" key="1">
    <citation type="submission" date="2023-04" db="EMBL/GenBank/DDBJ databases">
        <authorList>
            <person name="Hsu D."/>
        </authorList>
    </citation>
    <scope>NUCLEOTIDE SEQUENCE [LARGE SCALE GENOMIC DNA]</scope>
    <source>
        <strain evidence="2 3">MK1</strain>
    </source>
</reference>
<dbReference type="Gene3D" id="1.20.1260.10">
    <property type="match status" value="2"/>
</dbReference>
<dbReference type="Proteomes" id="UP001329915">
    <property type="component" value="Chromosome"/>
</dbReference>
<protein>
    <submittedName>
        <fullName evidence="2">DUF3231 family protein</fullName>
    </submittedName>
</protein>
<gene>
    <name evidence="2" type="ORF">MFMK1_003564</name>
</gene>
<dbReference type="RefSeq" id="WP_366923071.1">
    <property type="nucleotide sequence ID" value="NZ_CP121694.1"/>
</dbReference>
<feature type="coiled-coil region" evidence="1">
    <location>
        <begin position="51"/>
        <end position="78"/>
    </location>
</feature>
<evidence type="ECO:0000256" key="1">
    <source>
        <dbReference type="SAM" id="Coils"/>
    </source>
</evidence>
<dbReference type="InterPro" id="IPR012347">
    <property type="entry name" value="Ferritin-like"/>
</dbReference>
<evidence type="ECO:0000313" key="2">
    <source>
        <dbReference type="EMBL" id="WRO23696.1"/>
    </source>
</evidence>
<name>A0AAU0URS6_9FIRM</name>
<organism evidence="2 3">
    <name type="scientific">Metallumcola ferriviriculae</name>
    <dbReference type="NCBI Taxonomy" id="3039180"/>
    <lineage>
        <taxon>Bacteria</taxon>
        <taxon>Bacillati</taxon>
        <taxon>Bacillota</taxon>
        <taxon>Clostridia</taxon>
        <taxon>Neomoorellales</taxon>
        <taxon>Desulfitibacteraceae</taxon>
        <taxon>Metallumcola</taxon>
    </lineage>
</organism>
<dbReference type="InterPro" id="IPR021617">
    <property type="entry name" value="DUF3231"/>
</dbReference>
<keyword evidence="1" id="KW-0175">Coiled coil</keyword>